<dbReference type="EMBL" id="FOAN01000005">
    <property type="protein sequence ID" value="SEL72106.1"/>
    <property type="molecule type" value="Genomic_DNA"/>
</dbReference>
<keyword evidence="1" id="KW-1133">Transmembrane helix</keyword>
<dbReference type="Proteomes" id="UP000199664">
    <property type="component" value="Unassembled WGS sequence"/>
</dbReference>
<feature type="transmembrane region" description="Helical" evidence="1">
    <location>
        <begin position="34"/>
        <end position="53"/>
    </location>
</feature>
<protein>
    <submittedName>
        <fullName evidence="2">Uncharacterized protein</fullName>
    </submittedName>
</protein>
<dbReference type="AlphaFoldDB" id="A0A1H7SIY2"/>
<evidence type="ECO:0000256" key="1">
    <source>
        <dbReference type="SAM" id="Phobius"/>
    </source>
</evidence>
<gene>
    <name evidence="2" type="ORF">SAMN04515666_10570</name>
</gene>
<accession>A0A1H7SIY2</accession>
<dbReference type="STRING" id="1036779.SAMN04515666_10570"/>
<reference evidence="3" key="1">
    <citation type="submission" date="2016-10" db="EMBL/GenBank/DDBJ databases">
        <authorList>
            <person name="Varghese N."/>
            <person name="Submissions S."/>
        </authorList>
    </citation>
    <scope>NUCLEOTIDE SEQUENCE [LARGE SCALE GENOMIC DNA]</scope>
    <source>
        <strain evidence="3">LMG 26383,CCUG 61248,R- 45681</strain>
    </source>
</reference>
<evidence type="ECO:0000313" key="2">
    <source>
        <dbReference type="EMBL" id="SEL72106.1"/>
    </source>
</evidence>
<organism evidence="2 3">
    <name type="scientific">Bosea lupini</name>
    <dbReference type="NCBI Taxonomy" id="1036779"/>
    <lineage>
        <taxon>Bacteria</taxon>
        <taxon>Pseudomonadati</taxon>
        <taxon>Pseudomonadota</taxon>
        <taxon>Alphaproteobacteria</taxon>
        <taxon>Hyphomicrobiales</taxon>
        <taxon>Boseaceae</taxon>
        <taxon>Bosea</taxon>
    </lineage>
</organism>
<keyword evidence="3" id="KW-1185">Reference proteome</keyword>
<evidence type="ECO:0000313" key="3">
    <source>
        <dbReference type="Proteomes" id="UP000199664"/>
    </source>
</evidence>
<keyword evidence="1" id="KW-0472">Membrane</keyword>
<sequence length="54" mass="5838">MRSMAGGGTAGLSATLSRHPDPMAIKGVASMRSIILWLVGVPIPIIILLWFFMR</sequence>
<name>A0A1H7SIY2_9HYPH</name>
<proteinExistence type="predicted"/>
<keyword evidence="1" id="KW-0812">Transmembrane</keyword>